<evidence type="ECO:0000313" key="2">
    <source>
        <dbReference type="EMBL" id="KAJ1921499.1"/>
    </source>
</evidence>
<comment type="caution">
    <text evidence="2">The sequence shown here is derived from an EMBL/GenBank/DDBJ whole genome shotgun (WGS) entry which is preliminary data.</text>
</comment>
<dbReference type="Proteomes" id="UP001150569">
    <property type="component" value="Unassembled WGS sequence"/>
</dbReference>
<evidence type="ECO:0000256" key="1">
    <source>
        <dbReference type="SAM" id="MobiDB-lite"/>
    </source>
</evidence>
<evidence type="ECO:0000313" key="3">
    <source>
        <dbReference type="Proteomes" id="UP001150569"/>
    </source>
</evidence>
<dbReference type="EMBL" id="JANBPT010000416">
    <property type="protein sequence ID" value="KAJ1921499.1"/>
    <property type="molecule type" value="Genomic_DNA"/>
</dbReference>
<dbReference type="OrthoDB" id="2228at2759"/>
<keyword evidence="3" id="KW-1185">Reference proteome</keyword>
<name>A0A9W8DSV5_9FUNG</name>
<reference evidence="2" key="1">
    <citation type="submission" date="2022-07" db="EMBL/GenBank/DDBJ databases">
        <title>Phylogenomic reconstructions and comparative analyses of Kickxellomycotina fungi.</title>
        <authorList>
            <person name="Reynolds N.K."/>
            <person name="Stajich J.E."/>
            <person name="Barry K."/>
            <person name="Grigoriev I.V."/>
            <person name="Crous P."/>
            <person name="Smith M.E."/>
        </authorList>
    </citation>
    <scope>NUCLEOTIDE SEQUENCE</scope>
    <source>
        <strain evidence="2">RSA 861</strain>
    </source>
</reference>
<feature type="region of interest" description="Disordered" evidence="1">
    <location>
        <begin position="666"/>
        <end position="690"/>
    </location>
</feature>
<proteinExistence type="predicted"/>
<feature type="compositionally biased region" description="Polar residues" evidence="1">
    <location>
        <begin position="666"/>
        <end position="683"/>
    </location>
</feature>
<organism evidence="2 3">
    <name type="scientific">Tieghemiomyces parasiticus</name>
    <dbReference type="NCBI Taxonomy" id="78921"/>
    <lineage>
        <taxon>Eukaryota</taxon>
        <taxon>Fungi</taxon>
        <taxon>Fungi incertae sedis</taxon>
        <taxon>Zoopagomycota</taxon>
        <taxon>Kickxellomycotina</taxon>
        <taxon>Dimargaritomycetes</taxon>
        <taxon>Dimargaritales</taxon>
        <taxon>Dimargaritaceae</taxon>
        <taxon>Tieghemiomyces</taxon>
    </lineage>
</organism>
<accession>A0A9W8DSV5</accession>
<sequence>MDPLVSAFWTDLTGDPNLRNAVVYLDDDVPHTLMWNRPNALTDLMAPSDSTTNPDGPPVGARVVRHLHEEVDRIITTDLTEDGFPGPTDEAFARPLSPPEPTDAVFLLARDLYHHQSELAIVMGHHRYHRYTFYTGVPAEIQRPLDGFTAEEDDNDDNASDDIFGHDIDRDLEATREPYGKLRPGILAWTRSDTEDAEDRPHPTVSICYAPLLHAQLANDIFTIPACRSIFPSYGTAAATPESESAVAKAFERRVAQAQDVGQALAAYFAGRGLKPEVHTLGRFAKRTAAAMVDAAAQVDGMDRITPTSVILIDRNLDLVAPAMHSDHILDNILAALPPFPGTADGDRGVVADYNEGAKTGGIEDADRSFPYSLNVALAQQSPPSSNQDAVTSPRSFLDQLRGLNQRAGLILIRKRLADTLTQAQVKVKLPKALGKVAPAQLQKALNACRNRSDLWQGPMGSALVLATAAVTTLRAAAERKWDEVVGLEKVLCLTTNEDTDDGAEVLARVLDILPDAETFPSEWLPFDATAPGSGETVNTLLHSDGRPTYALDTIMSLLLIAYSIVGDAAAPSTEANPLAQHEAAFRERLEEAFGRWLSLRAPASAAGATQKARFSLYLETAFQHLRAVAEARQGLAHFRHLHRPQAAQSYVPLLVQVAEALGQSWNPSTKSPAGSRATSPTGQAGPVLSPEQSARVFADLQPFRRGGGQLSNYLTGFGRLIKSTTAGATGRHPFDNPGPVYIFVTGGLTFWEIQMFRERIIADIPQAPEVSYVTNTETGHDREDMCLRGDYTRIPALTSATCYPLIIALPFAQIILGTTKITGRRAVLKQVYDLEDVE</sequence>
<gene>
    <name evidence="2" type="primary">SCFD2_1</name>
    <name evidence="2" type="ORF">IWQ60_006742</name>
</gene>
<protein>
    <submittedName>
        <fullName evidence="2">Sec1 domain-containing protein 2</fullName>
    </submittedName>
</protein>
<dbReference type="AlphaFoldDB" id="A0A9W8DSV5"/>